<comment type="caution">
    <text evidence="1">The sequence shown here is derived from an EMBL/GenBank/DDBJ whole genome shotgun (WGS) entry which is preliminary data.</text>
</comment>
<organism evidence="1 2">
    <name type="scientific">Methylotenera oryzisoli</name>
    <dbReference type="NCBI Taxonomy" id="2080758"/>
    <lineage>
        <taxon>Bacteria</taxon>
        <taxon>Pseudomonadati</taxon>
        <taxon>Pseudomonadota</taxon>
        <taxon>Betaproteobacteria</taxon>
        <taxon>Nitrosomonadales</taxon>
        <taxon>Methylophilaceae</taxon>
        <taxon>Methylotenera</taxon>
    </lineage>
</organism>
<gene>
    <name evidence="1" type="ORF">C3Y98_05705</name>
</gene>
<sequence length="245" mass="27352">MNGWRFRELLSYSAIKNRVQNMRGANAAIVRLPKTLSTWNYERISKCATNTGNASLSLDEINAVRALIEDAIRRSSIKNHAVFTDQLFFLTIGAIQIESQTHSSDAWKLLNKTIETHLKPKNERPLLLIGMMVTVLLVGMSAMQMTSKKGKVNPVQSQGVFVEVSASTADPVTISMLQLAYDKMKSGTCQLPQAAMLPERQRQAFLAFVNQGTIDVNNVENLRQAFGYVSCLYPQELMRPLTTVL</sequence>
<dbReference type="Proteomes" id="UP000297706">
    <property type="component" value="Unassembled WGS sequence"/>
</dbReference>
<dbReference type="EMBL" id="PQVH01000008">
    <property type="protein sequence ID" value="TFW71591.1"/>
    <property type="molecule type" value="Genomic_DNA"/>
</dbReference>
<name>A0A4Y9VSK9_9PROT</name>
<protein>
    <submittedName>
        <fullName evidence="1">Uncharacterized protein</fullName>
    </submittedName>
</protein>
<evidence type="ECO:0000313" key="1">
    <source>
        <dbReference type="EMBL" id="TFW71591.1"/>
    </source>
</evidence>
<dbReference type="OrthoDB" id="8534861at2"/>
<accession>A0A4Y9VSK9</accession>
<proteinExistence type="predicted"/>
<reference evidence="1 2" key="1">
    <citation type="submission" date="2018-02" db="EMBL/GenBank/DDBJ databases">
        <title>A novel lanthanide dependent methylotroph, Methylotenera sp. La3113.</title>
        <authorList>
            <person name="Lv H."/>
            <person name="Tani A."/>
        </authorList>
    </citation>
    <scope>NUCLEOTIDE SEQUENCE [LARGE SCALE GENOMIC DNA]</scope>
    <source>
        <strain evidence="1 2">La3113</strain>
    </source>
</reference>
<evidence type="ECO:0000313" key="2">
    <source>
        <dbReference type="Proteomes" id="UP000297706"/>
    </source>
</evidence>
<dbReference type="RefSeq" id="WP_135277133.1">
    <property type="nucleotide sequence ID" value="NZ_PQVH01000008.1"/>
</dbReference>
<dbReference type="AlphaFoldDB" id="A0A4Y9VSK9"/>
<keyword evidence="2" id="KW-1185">Reference proteome</keyword>